<dbReference type="EMBL" id="SPLM01000005">
    <property type="protein sequence ID" value="TMW67182.1"/>
    <property type="molecule type" value="Genomic_DNA"/>
</dbReference>
<gene>
    <name evidence="4" type="ORF">Poli38472_012298</name>
</gene>
<feature type="repeat" description="ANK" evidence="3">
    <location>
        <begin position="277"/>
        <end position="311"/>
    </location>
</feature>
<proteinExistence type="predicted"/>
<dbReference type="SUPFAM" id="SSF48403">
    <property type="entry name" value="Ankyrin repeat"/>
    <property type="match status" value="1"/>
</dbReference>
<feature type="repeat" description="ANK" evidence="3">
    <location>
        <begin position="313"/>
        <end position="347"/>
    </location>
</feature>
<dbReference type="InterPro" id="IPR036770">
    <property type="entry name" value="Ankyrin_rpt-contain_sf"/>
</dbReference>
<keyword evidence="2 3" id="KW-0040">ANK repeat</keyword>
<dbReference type="Pfam" id="PF12796">
    <property type="entry name" value="Ank_2"/>
    <property type="match status" value="1"/>
</dbReference>
<reference evidence="4" key="1">
    <citation type="submission" date="2019-03" db="EMBL/GenBank/DDBJ databases">
        <title>Long read genome sequence of the mycoparasitic Pythium oligandrum ATCC 38472 isolated from sugarbeet rhizosphere.</title>
        <authorList>
            <person name="Gaulin E."/>
        </authorList>
    </citation>
    <scope>NUCLEOTIDE SEQUENCE</scope>
    <source>
        <strain evidence="4">ATCC 38472_TT</strain>
    </source>
</reference>
<keyword evidence="1" id="KW-0677">Repeat</keyword>
<dbReference type="PANTHER" id="PTHR24124">
    <property type="entry name" value="ANKYRIN REPEAT FAMILY A"/>
    <property type="match status" value="1"/>
</dbReference>
<evidence type="ECO:0000313" key="5">
    <source>
        <dbReference type="Proteomes" id="UP000794436"/>
    </source>
</evidence>
<name>A0A8K1CR65_PYTOL</name>
<feature type="repeat" description="ANK" evidence="3">
    <location>
        <begin position="349"/>
        <end position="385"/>
    </location>
</feature>
<dbReference type="GO" id="GO:0010468">
    <property type="term" value="P:regulation of gene expression"/>
    <property type="evidence" value="ECO:0007669"/>
    <property type="project" value="TreeGrafter"/>
</dbReference>
<evidence type="ECO:0000256" key="1">
    <source>
        <dbReference type="ARBA" id="ARBA00022737"/>
    </source>
</evidence>
<dbReference type="SMART" id="SM00248">
    <property type="entry name" value="ANK"/>
    <property type="match status" value="4"/>
</dbReference>
<comment type="caution">
    <text evidence="4">The sequence shown here is derived from an EMBL/GenBank/DDBJ whole genome shotgun (WGS) entry which is preliminary data.</text>
</comment>
<dbReference type="PANTHER" id="PTHR24124:SF14">
    <property type="entry name" value="CHROMOSOME UNDETERMINED SCAFFOLD_25, WHOLE GENOME SHOTGUN SEQUENCE"/>
    <property type="match status" value="1"/>
</dbReference>
<protein>
    <submittedName>
        <fullName evidence="4">Uncharacterized protein</fullName>
    </submittedName>
</protein>
<dbReference type="Proteomes" id="UP000794436">
    <property type="component" value="Unassembled WGS sequence"/>
</dbReference>
<dbReference type="GO" id="GO:0005634">
    <property type="term" value="C:nucleus"/>
    <property type="evidence" value="ECO:0007669"/>
    <property type="project" value="TreeGrafter"/>
</dbReference>
<dbReference type="InterPro" id="IPR002110">
    <property type="entry name" value="Ankyrin_rpt"/>
</dbReference>
<organism evidence="4 5">
    <name type="scientific">Pythium oligandrum</name>
    <name type="common">Mycoparasitic fungus</name>
    <dbReference type="NCBI Taxonomy" id="41045"/>
    <lineage>
        <taxon>Eukaryota</taxon>
        <taxon>Sar</taxon>
        <taxon>Stramenopiles</taxon>
        <taxon>Oomycota</taxon>
        <taxon>Peronosporomycetes</taxon>
        <taxon>Pythiales</taxon>
        <taxon>Pythiaceae</taxon>
        <taxon>Pythium</taxon>
    </lineage>
</organism>
<keyword evidence="5" id="KW-1185">Reference proteome</keyword>
<evidence type="ECO:0000256" key="3">
    <source>
        <dbReference type="PROSITE-ProRule" id="PRU00023"/>
    </source>
</evidence>
<dbReference type="PROSITE" id="PS50088">
    <property type="entry name" value="ANK_REPEAT"/>
    <property type="match status" value="3"/>
</dbReference>
<evidence type="ECO:0000313" key="4">
    <source>
        <dbReference type="EMBL" id="TMW67182.1"/>
    </source>
</evidence>
<evidence type="ECO:0000256" key="2">
    <source>
        <dbReference type="ARBA" id="ARBA00023043"/>
    </source>
</evidence>
<dbReference type="PROSITE" id="PS50297">
    <property type="entry name" value="ANK_REP_REGION"/>
    <property type="match status" value="1"/>
</dbReference>
<dbReference type="OrthoDB" id="3564374at2759"/>
<accession>A0A8K1CR65</accession>
<dbReference type="AlphaFoldDB" id="A0A8K1CR65"/>
<sequence>MEEVTQHELFQAAVSGNLPTIQRFLTQPSVTETLARANADHRRRRDEQLATSESSPLGFYGASRYWYGYYPNYQPHFYLHGVFFAMVIEFGHFHVLEWLISASACELIGDTMRGVINAVTSIIIRHGEQEYTVTLEFVLNSHLFMNLLTPAEQQYTIQMLLDTALYQKRDDLIRLAVAHGARVDGARTYECCTTSGNIACIDKMLGSGAVWLGQTFIRQTTVFKDNAATRALLECGVDAQDESEFHLPLCIAVQQGDVDEVEALASSGMVGVNAWFGGHTPLMIAVTNKVSALEMANVLLANGADVRLRHNGTGKTALHLTIEENPLDVRLMTLLLSYGPELVNTQDETGSTPLMTLIQGGDLKDRAKAIEVLLSSGADPFVSNNQGASPHEMLMKDTCGRAFLTVRARSYP</sequence>
<dbReference type="Gene3D" id="1.25.40.20">
    <property type="entry name" value="Ankyrin repeat-containing domain"/>
    <property type="match status" value="1"/>
</dbReference>